<dbReference type="Gene3D" id="3.90.75.20">
    <property type="match status" value="1"/>
</dbReference>
<dbReference type="EMBL" id="JAPFFF010000001">
    <property type="protein sequence ID" value="KAK8898749.1"/>
    <property type="molecule type" value="Genomic_DNA"/>
</dbReference>
<organism evidence="1 2">
    <name type="scientific">Tritrichomonas musculus</name>
    <dbReference type="NCBI Taxonomy" id="1915356"/>
    <lineage>
        <taxon>Eukaryota</taxon>
        <taxon>Metamonada</taxon>
        <taxon>Parabasalia</taxon>
        <taxon>Tritrichomonadida</taxon>
        <taxon>Tritrichomonadidae</taxon>
        <taxon>Tritrichomonas</taxon>
    </lineage>
</organism>
<gene>
    <name evidence="1" type="ORF">M9Y10_001041</name>
</gene>
<protein>
    <recommendedName>
        <fullName evidence="3">HNH nuclease domain-containing protein</fullName>
    </recommendedName>
</protein>
<evidence type="ECO:0008006" key="3">
    <source>
        <dbReference type="Google" id="ProtNLM"/>
    </source>
</evidence>
<proteinExistence type="predicted"/>
<evidence type="ECO:0000313" key="2">
    <source>
        <dbReference type="Proteomes" id="UP001470230"/>
    </source>
</evidence>
<dbReference type="Proteomes" id="UP001470230">
    <property type="component" value="Unassembled WGS sequence"/>
</dbReference>
<reference evidence="1 2" key="1">
    <citation type="submission" date="2024-04" db="EMBL/GenBank/DDBJ databases">
        <title>Tritrichomonas musculus Genome.</title>
        <authorList>
            <person name="Alves-Ferreira E."/>
            <person name="Grigg M."/>
            <person name="Lorenzi H."/>
            <person name="Galac M."/>
        </authorList>
    </citation>
    <scope>NUCLEOTIDE SEQUENCE [LARGE SCALE GENOMIC DNA]</scope>
    <source>
        <strain evidence="1 2">EAF2021</strain>
    </source>
</reference>
<name>A0ABR2L5W9_9EUKA</name>
<dbReference type="SUPFAM" id="SSF54060">
    <property type="entry name" value="His-Me finger endonucleases"/>
    <property type="match status" value="1"/>
</dbReference>
<dbReference type="InterPro" id="IPR044925">
    <property type="entry name" value="His-Me_finger_sf"/>
</dbReference>
<accession>A0ABR2L5W9</accession>
<sequence>MTTNYDSGYIYVDDDLKYYEIVNGVRIEYNMIDIDNESEPDTTYVPLLNFENMYFIQTEFPFIIVRGRGEHVLEEIMKNNCPHVKLNGKLYKKHELIAKQFIPNPNNYKFVNHINHNKFDYHIDNLYWTNDSRGVYYTQSGIIY</sequence>
<keyword evidence="2" id="KW-1185">Reference proteome</keyword>
<evidence type="ECO:0000313" key="1">
    <source>
        <dbReference type="EMBL" id="KAK8898749.1"/>
    </source>
</evidence>
<comment type="caution">
    <text evidence="1">The sequence shown here is derived from an EMBL/GenBank/DDBJ whole genome shotgun (WGS) entry which is preliminary data.</text>
</comment>